<feature type="transmembrane region" description="Helical" evidence="1">
    <location>
        <begin position="198"/>
        <end position="220"/>
    </location>
</feature>
<name>A0ABM7UMA9_9LEPT</name>
<dbReference type="RefSeq" id="WP_109020910.1">
    <property type="nucleotide sequence ID" value="NZ_AP025028.1"/>
</dbReference>
<keyword evidence="1" id="KW-0812">Transmembrane</keyword>
<evidence type="ECO:0000256" key="1">
    <source>
        <dbReference type="SAM" id="Phobius"/>
    </source>
</evidence>
<dbReference type="EMBL" id="AP025028">
    <property type="protein sequence ID" value="BDA80188.1"/>
    <property type="molecule type" value="Genomic_DNA"/>
</dbReference>
<organism evidence="2 3">
    <name type="scientific">Leptospira kobayashii</name>
    <dbReference type="NCBI Taxonomy" id="1917830"/>
    <lineage>
        <taxon>Bacteria</taxon>
        <taxon>Pseudomonadati</taxon>
        <taxon>Spirochaetota</taxon>
        <taxon>Spirochaetia</taxon>
        <taxon>Leptospirales</taxon>
        <taxon>Leptospiraceae</taxon>
        <taxon>Leptospira</taxon>
    </lineage>
</organism>
<reference evidence="2 3" key="1">
    <citation type="submission" date="2021-08" db="EMBL/GenBank/DDBJ databases">
        <title>Complete genome sequence of Leptospira kobayashii strain E30.</title>
        <authorList>
            <person name="Nakao R."/>
            <person name="Nakamura S."/>
            <person name="Masuzawa T."/>
            <person name="Koizumi N."/>
        </authorList>
    </citation>
    <scope>NUCLEOTIDE SEQUENCE [LARGE SCALE GENOMIC DNA]</scope>
    <source>
        <strain evidence="2 3">E30</strain>
    </source>
</reference>
<evidence type="ECO:0000313" key="3">
    <source>
        <dbReference type="Proteomes" id="UP000245263"/>
    </source>
</evidence>
<keyword evidence="1" id="KW-1133">Transmembrane helix</keyword>
<accession>A0ABM7UMA9</accession>
<keyword evidence="1" id="KW-0472">Membrane</keyword>
<sequence length="332" mass="38585">MEEKIEELKKLISELKSNNITFEELGNNNFQKADAFKNEFSNYCLTILDDSIIYHSKINISILSKAINDINTVLGHISSITSKIQKLVKNGIHTPEFPNSRESSISGIKGQYENLLGLLFPLQFNIDIIKMQNEIQQLDPTETSKKIEDELVSIKSQKKEIDKILTVLRDKTSEQFINESKNVFNSLTKIHKESEKKWFILFWITIVIFISELIFIYFNILNNFDSSKVYEIISKVLFNSFILGLLTSISRFSLSKFNAERLLRVTYEHRSVILEQYKTFELSIGDNDILKNQLRLDIAKYIFTDPKVSFSDKNINPEINFSPIFQILEKLK</sequence>
<dbReference type="Proteomes" id="UP000245263">
    <property type="component" value="Chromosome 1"/>
</dbReference>
<protein>
    <submittedName>
        <fullName evidence="2">Uncharacterized protein</fullName>
    </submittedName>
</protein>
<evidence type="ECO:0000313" key="2">
    <source>
        <dbReference type="EMBL" id="BDA80188.1"/>
    </source>
</evidence>
<keyword evidence="3" id="KW-1185">Reference proteome</keyword>
<gene>
    <name evidence="2" type="ORF">LPTSP3_g31180</name>
</gene>
<proteinExistence type="predicted"/>
<feature type="transmembrane region" description="Helical" evidence="1">
    <location>
        <begin position="232"/>
        <end position="254"/>
    </location>
</feature>